<dbReference type="AlphaFoldDB" id="A0A1T4WU92"/>
<dbReference type="EMBL" id="FUYC01000004">
    <property type="protein sequence ID" value="SKA80896.1"/>
    <property type="molecule type" value="Genomic_DNA"/>
</dbReference>
<evidence type="ECO:0000313" key="13">
    <source>
        <dbReference type="EMBL" id="SKA80896.1"/>
    </source>
</evidence>
<sequence length="198" mass="22595">MKKRAIAPILWTTVGILIAFPVFSMTYYTMVRTSTPEFCASCHEIEPAVQAWQVSTHVNNPQGLVADCMDCHLPAPHDTMNFFFTKTWHGIKDVAVHIATGGNDYVRKEQREKAYQSIKNAQCLKCHRNLLSMPDQRGAMLAHKSALHPLPGYEKNCTDCHRNLVHVDRPYYGYKQDLPPYRATGLHKLVRFDPDEIP</sequence>
<dbReference type="Pfam" id="PF03264">
    <property type="entry name" value="Cytochrom_NNT"/>
    <property type="match status" value="1"/>
</dbReference>
<keyword evidence="14" id="KW-1185">Reference proteome</keyword>
<keyword evidence="4" id="KW-1003">Cell membrane</keyword>
<evidence type="ECO:0000313" key="14">
    <source>
        <dbReference type="Proteomes" id="UP000190027"/>
    </source>
</evidence>
<dbReference type="GO" id="GO:0046872">
    <property type="term" value="F:metal ion binding"/>
    <property type="evidence" value="ECO:0007669"/>
    <property type="project" value="UniProtKB-KW"/>
</dbReference>
<evidence type="ECO:0000256" key="10">
    <source>
        <dbReference type="ARBA" id="ARBA00023004"/>
    </source>
</evidence>
<gene>
    <name evidence="13" type="ORF">SAMN02745704_01413</name>
</gene>
<dbReference type="GO" id="GO:0009061">
    <property type="term" value="P:anaerobic respiration"/>
    <property type="evidence" value="ECO:0007669"/>
    <property type="project" value="TreeGrafter"/>
</dbReference>
<dbReference type="STRING" id="1121449.SAMN02745704_01413"/>
<evidence type="ECO:0000256" key="8">
    <source>
        <dbReference type="ARBA" id="ARBA00022982"/>
    </source>
</evidence>
<evidence type="ECO:0000256" key="2">
    <source>
        <dbReference type="ARBA" id="ARBA00007395"/>
    </source>
</evidence>
<name>A0A1T4WU92_9BACT</name>
<evidence type="ECO:0000256" key="4">
    <source>
        <dbReference type="ARBA" id="ARBA00022475"/>
    </source>
</evidence>
<evidence type="ECO:0000256" key="5">
    <source>
        <dbReference type="ARBA" id="ARBA00022617"/>
    </source>
</evidence>
<dbReference type="PANTHER" id="PTHR30333:SF1">
    <property type="entry name" value="CYTOCHROME C-TYPE PROTEIN NAPC"/>
    <property type="match status" value="1"/>
</dbReference>
<dbReference type="RefSeq" id="WP_078716982.1">
    <property type="nucleotide sequence ID" value="NZ_FUYC01000004.1"/>
</dbReference>
<dbReference type="InterPro" id="IPR036280">
    <property type="entry name" value="Multihaem_cyt_sf"/>
</dbReference>
<organism evidence="13 14">
    <name type="scientific">Paucidesulfovibrio gracilis DSM 16080</name>
    <dbReference type="NCBI Taxonomy" id="1121449"/>
    <lineage>
        <taxon>Bacteria</taxon>
        <taxon>Pseudomonadati</taxon>
        <taxon>Thermodesulfobacteriota</taxon>
        <taxon>Desulfovibrionia</taxon>
        <taxon>Desulfovibrionales</taxon>
        <taxon>Desulfovibrionaceae</taxon>
        <taxon>Paucidesulfovibrio</taxon>
    </lineage>
</organism>
<evidence type="ECO:0000256" key="1">
    <source>
        <dbReference type="ARBA" id="ARBA00004236"/>
    </source>
</evidence>
<keyword evidence="7" id="KW-0479">Metal-binding</keyword>
<dbReference type="InterPro" id="IPR038266">
    <property type="entry name" value="NapC/NirT_cytc_sf"/>
</dbReference>
<keyword evidence="3" id="KW-0813">Transport</keyword>
<comment type="similarity">
    <text evidence="2">Belongs to the NapC/NirT/NrfH family.</text>
</comment>
<dbReference type="PANTHER" id="PTHR30333">
    <property type="entry name" value="CYTOCHROME C-TYPE PROTEIN"/>
    <property type="match status" value="1"/>
</dbReference>
<dbReference type="InterPro" id="IPR051174">
    <property type="entry name" value="Cytochrome_c-type_ET"/>
</dbReference>
<dbReference type="Proteomes" id="UP000190027">
    <property type="component" value="Unassembled WGS sequence"/>
</dbReference>
<dbReference type="GO" id="GO:0009055">
    <property type="term" value="F:electron transfer activity"/>
    <property type="evidence" value="ECO:0007669"/>
    <property type="project" value="TreeGrafter"/>
</dbReference>
<reference evidence="13 14" key="1">
    <citation type="submission" date="2017-02" db="EMBL/GenBank/DDBJ databases">
        <authorList>
            <person name="Peterson S.W."/>
        </authorList>
    </citation>
    <scope>NUCLEOTIDE SEQUENCE [LARGE SCALE GENOMIC DNA]</scope>
    <source>
        <strain evidence="13 14">DSM 16080</strain>
    </source>
</reference>
<keyword evidence="6" id="KW-0812">Transmembrane</keyword>
<dbReference type="InterPro" id="IPR005126">
    <property type="entry name" value="NapC/NirT_cyt_c_N"/>
</dbReference>
<keyword evidence="10" id="KW-0408">Iron</keyword>
<evidence type="ECO:0000256" key="9">
    <source>
        <dbReference type="ARBA" id="ARBA00022989"/>
    </source>
</evidence>
<evidence type="ECO:0000256" key="11">
    <source>
        <dbReference type="ARBA" id="ARBA00023136"/>
    </source>
</evidence>
<evidence type="ECO:0000256" key="3">
    <source>
        <dbReference type="ARBA" id="ARBA00022448"/>
    </source>
</evidence>
<dbReference type="Gene3D" id="1.10.3820.10">
    <property type="entry name" value="Di-heme elbow motif domain"/>
    <property type="match status" value="1"/>
</dbReference>
<evidence type="ECO:0000259" key="12">
    <source>
        <dbReference type="Pfam" id="PF03264"/>
    </source>
</evidence>
<keyword evidence="11" id="KW-0472">Membrane</keyword>
<comment type="subcellular location">
    <subcellularLocation>
        <location evidence="1">Cell membrane</location>
    </subcellularLocation>
</comment>
<evidence type="ECO:0000256" key="6">
    <source>
        <dbReference type="ARBA" id="ARBA00022692"/>
    </source>
</evidence>
<keyword evidence="8" id="KW-0249">Electron transport</keyword>
<protein>
    <submittedName>
        <fullName evidence="13">Cytochrome c-type protein NapC</fullName>
    </submittedName>
</protein>
<dbReference type="SUPFAM" id="SSF48695">
    <property type="entry name" value="Multiheme cytochromes"/>
    <property type="match status" value="1"/>
</dbReference>
<keyword evidence="9" id="KW-1133">Transmembrane helix</keyword>
<accession>A0A1T4WU92</accession>
<evidence type="ECO:0000256" key="7">
    <source>
        <dbReference type="ARBA" id="ARBA00022723"/>
    </source>
</evidence>
<dbReference type="GO" id="GO:0005886">
    <property type="term" value="C:plasma membrane"/>
    <property type="evidence" value="ECO:0007669"/>
    <property type="project" value="UniProtKB-SubCell"/>
</dbReference>
<proteinExistence type="inferred from homology"/>
<feature type="domain" description="NapC/NirT cytochrome c N-terminal" evidence="12">
    <location>
        <begin position="4"/>
        <end position="166"/>
    </location>
</feature>
<dbReference type="OrthoDB" id="9782159at2"/>
<keyword evidence="5" id="KW-0349">Heme</keyword>